<evidence type="ECO:0000313" key="3">
    <source>
        <dbReference type="Proteomes" id="UP000481030"/>
    </source>
</evidence>
<protein>
    <recommendedName>
        <fullName evidence="1">ABM domain-containing protein</fullName>
    </recommendedName>
</protein>
<dbReference type="Proteomes" id="UP000481030">
    <property type="component" value="Unassembled WGS sequence"/>
</dbReference>
<dbReference type="AlphaFoldDB" id="A0A6L3UZL9"/>
<dbReference type="SUPFAM" id="SSF54909">
    <property type="entry name" value="Dimeric alpha+beta barrel"/>
    <property type="match status" value="1"/>
</dbReference>
<accession>A0A6L3UZL9</accession>
<dbReference type="RefSeq" id="WP_151537378.1">
    <property type="nucleotide sequence ID" value="NZ_WBOS01000024.1"/>
</dbReference>
<dbReference type="InterPro" id="IPR007138">
    <property type="entry name" value="ABM_dom"/>
</dbReference>
<dbReference type="InterPro" id="IPR011008">
    <property type="entry name" value="Dimeric_a/b-barrel"/>
</dbReference>
<evidence type="ECO:0000313" key="2">
    <source>
        <dbReference type="EMBL" id="KAB2328756.1"/>
    </source>
</evidence>
<dbReference type="Pfam" id="PF03992">
    <property type="entry name" value="ABM"/>
    <property type="match status" value="1"/>
</dbReference>
<reference evidence="2 3" key="1">
    <citation type="journal article" date="2016" name="Antonie Van Leeuwenhoek">
        <title>Bacillus depressus sp. nov., isolated from soil of a sunflower field.</title>
        <authorList>
            <person name="Wei X."/>
            <person name="Xin D."/>
            <person name="Xin Y."/>
            <person name="Zhang H."/>
            <person name="Wang T."/>
            <person name="Zhang J."/>
        </authorList>
    </citation>
    <scope>NUCLEOTIDE SEQUENCE [LARGE SCALE GENOMIC DNA]</scope>
    <source>
        <strain evidence="2 3">BZ1</strain>
    </source>
</reference>
<evidence type="ECO:0000259" key="1">
    <source>
        <dbReference type="Pfam" id="PF03992"/>
    </source>
</evidence>
<dbReference type="OrthoDB" id="2868574at2"/>
<comment type="caution">
    <text evidence="2">The sequence shown here is derived from an EMBL/GenBank/DDBJ whole genome shotgun (WGS) entry which is preliminary data.</text>
</comment>
<feature type="domain" description="ABM" evidence="1">
    <location>
        <begin position="7"/>
        <end position="81"/>
    </location>
</feature>
<dbReference type="EMBL" id="WBOS01000024">
    <property type="protein sequence ID" value="KAB2328756.1"/>
    <property type="molecule type" value="Genomic_DNA"/>
</dbReference>
<gene>
    <name evidence="2" type="ORF">F7731_24330</name>
</gene>
<dbReference type="Gene3D" id="3.30.70.100">
    <property type="match status" value="1"/>
</dbReference>
<proteinExistence type="predicted"/>
<keyword evidence="3" id="KW-1185">Reference proteome</keyword>
<sequence length="108" mass="12483">MKSSKSIVWINVFTAKPGKLDELVATQAEELHNFKREGIQGVPGWISSRWHRSVDNNKAIMVTTFESIDFHKSWLEKSDFMEHFNKIKHLIEGVEGGYYTLVEDIENS</sequence>
<organism evidence="2 3">
    <name type="scientific">Cytobacillus depressus</name>
    <dbReference type="NCBI Taxonomy" id="1602942"/>
    <lineage>
        <taxon>Bacteria</taxon>
        <taxon>Bacillati</taxon>
        <taxon>Bacillota</taxon>
        <taxon>Bacilli</taxon>
        <taxon>Bacillales</taxon>
        <taxon>Bacillaceae</taxon>
        <taxon>Cytobacillus</taxon>
    </lineage>
</organism>
<name>A0A6L3UZL9_9BACI</name>